<evidence type="ECO:0000259" key="1">
    <source>
        <dbReference type="Pfam" id="PF01726"/>
    </source>
</evidence>
<dbReference type="GO" id="GO:0004252">
    <property type="term" value="F:serine-type endopeptidase activity"/>
    <property type="evidence" value="ECO:0007669"/>
    <property type="project" value="UniProtKB-EC"/>
</dbReference>
<dbReference type="Pfam" id="PF01726">
    <property type="entry name" value="LexA_DNA_bind"/>
    <property type="match status" value="1"/>
</dbReference>
<dbReference type="Gene3D" id="1.10.10.10">
    <property type="entry name" value="Winged helix-like DNA-binding domain superfamily/Winged helix DNA-binding domain"/>
    <property type="match status" value="1"/>
</dbReference>
<dbReference type="InterPro" id="IPR036390">
    <property type="entry name" value="WH_DNA-bd_sf"/>
</dbReference>
<keyword evidence="3" id="KW-1185">Reference proteome</keyword>
<dbReference type="AlphaFoldDB" id="A0A2X4W765"/>
<dbReference type="InterPro" id="IPR006199">
    <property type="entry name" value="LexA_DNA-bd_dom"/>
</dbReference>
<organism evidence="2 3">
    <name type="scientific">Lederbergia lenta</name>
    <name type="common">Bacillus lentus</name>
    <dbReference type="NCBI Taxonomy" id="1467"/>
    <lineage>
        <taxon>Bacteria</taxon>
        <taxon>Bacillati</taxon>
        <taxon>Bacillota</taxon>
        <taxon>Bacilli</taxon>
        <taxon>Bacillales</taxon>
        <taxon>Bacillaceae</taxon>
        <taxon>Lederbergia</taxon>
    </lineage>
</organism>
<dbReference type="SUPFAM" id="SSF46785">
    <property type="entry name" value="Winged helix' DNA-binding domain"/>
    <property type="match status" value="1"/>
</dbReference>
<dbReference type="Proteomes" id="UP000249134">
    <property type="component" value="Chromosome 1"/>
</dbReference>
<dbReference type="EMBL" id="LS483476">
    <property type="protein sequence ID" value="SQI60056.1"/>
    <property type="molecule type" value="Genomic_DNA"/>
</dbReference>
<name>A0A2X4W765_LEDLE</name>
<reference evidence="2 3" key="1">
    <citation type="submission" date="2018-06" db="EMBL/GenBank/DDBJ databases">
        <authorList>
            <consortium name="Pathogen Informatics"/>
            <person name="Doyle S."/>
        </authorList>
    </citation>
    <scope>NUCLEOTIDE SEQUENCE [LARGE SCALE GENOMIC DNA]</scope>
    <source>
        <strain evidence="2 3">NCTC4824</strain>
    </source>
</reference>
<dbReference type="InterPro" id="IPR036388">
    <property type="entry name" value="WH-like_DNA-bd_sf"/>
</dbReference>
<dbReference type="KEGG" id="blen:NCTC4824_02551"/>
<keyword evidence="2" id="KW-0378">Hydrolase</keyword>
<dbReference type="STRING" id="1348624.GCA_001591545_01601"/>
<evidence type="ECO:0000313" key="2">
    <source>
        <dbReference type="EMBL" id="SQI60056.1"/>
    </source>
</evidence>
<dbReference type="RefSeq" id="WP_066139349.1">
    <property type="nucleotide sequence ID" value="NZ_CBCSGM010000001.1"/>
</dbReference>
<evidence type="ECO:0000313" key="3">
    <source>
        <dbReference type="Proteomes" id="UP000249134"/>
    </source>
</evidence>
<proteinExistence type="predicted"/>
<gene>
    <name evidence="2" type="primary">lexA_2</name>
    <name evidence="2" type="ORF">NCTC4824_02551</name>
</gene>
<dbReference type="GO" id="GO:0006508">
    <property type="term" value="P:proteolysis"/>
    <property type="evidence" value="ECO:0007669"/>
    <property type="project" value="InterPro"/>
</dbReference>
<protein>
    <submittedName>
        <fullName evidence="2">LexA repressor</fullName>
        <ecNumber evidence="2">3.4.21.88</ecNumber>
    </submittedName>
</protein>
<sequence length="75" mass="8413">MAKPTKRQKDVMNVIEFYVSDKGYSPSCKELSKMIGTTSVLTTVSGHLDKWKEKGYITFAPGIPRTIRMEKSISA</sequence>
<dbReference type="EC" id="3.4.21.88" evidence="2"/>
<feature type="domain" description="LexA repressor DNA-binding" evidence="1">
    <location>
        <begin position="1"/>
        <end position="66"/>
    </location>
</feature>
<accession>A0A2X4W765</accession>